<sequence length="88" mass="10033">MKSINQVLATPYFSLWAAALQLLFEDALEYARRSDDRAGERSAAYLDLLRAGPMTRRLCRPVGLDPRDVLAIFRRRLREEVPQLAEAA</sequence>
<evidence type="ECO:0000313" key="2">
    <source>
        <dbReference type="Proteomes" id="UP000185739"/>
    </source>
</evidence>
<organism evidence="1 2">
    <name type="scientific">Thauera chlorobenzoica</name>
    <dbReference type="NCBI Taxonomy" id="96773"/>
    <lineage>
        <taxon>Bacteria</taxon>
        <taxon>Pseudomonadati</taxon>
        <taxon>Pseudomonadota</taxon>
        <taxon>Betaproteobacteria</taxon>
        <taxon>Rhodocyclales</taxon>
        <taxon>Zoogloeaceae</taxon>
        <taxon>Thauera</taxon>
    </lineage>
</organism>
<protein>
    <submittedName>
        <fullName evidence="1">Uncharacterized protein</fullName>
    </submittedName>
</protein>
<keyword evidence="2" id="KW-1185">Reference proteome</keyword>
<dbReference type="RefSeq" id="WP_075148274.1">
    <property type="nucleotide sequence ID" value="NZ_CP018839.1"/>
</dbReference>
<name>A0A1H5SGE3_9RHOO</name>
<reference evidence="1 2" key="1">
    <citation type="submission" date="2016-12" db="EMBL/GenBank/DDBJ databases">
        <title>Complete genome sequence of Thauera chlorobenzoica, a Betaproteobacterium degrading haloaromatics anaerobically to CO2 and halides.</title>
        <authorList>
            <person name="Goris T."/>
            <person name="Mergelsberg M."/>
            <person name="Boll M."/>
        </authorList>
    </citation>
    <scope>NUCLEOTIDE SEQUENCE [LARGE SCALE GENOMIC DNA]</scope>
    <source>
        <strain evidence="1 2">3CB1</strain>
    </source>
</reference>
<dbReference type="EMBL" id="CP018839">
    <property type="protein sequence ID" value="APR04845.1"/>
    <property type="molecule type" value="Genomic_DNA"/>
</dbReference>
<dbReference type="STRING" id="96773.Tchl_1998"/>
<dbReference type="AlphaFoldDB" id="A0A1H5SGE3"/>
<evidence type="ECO:0000313" key="1">
    <source>
        <dbReference type="EMBL" id="APR04845.1"/>
    </source>
</evidence>
<proteinExistence type="predicted"/>
<gene>
    <name evidence="1" type="ORF">Tchl_1998</name>
</gene>
<dbReference type="KEGG" id="tcl:Tchl_1998"/>
<accession>A0A1H5SGE3</accession>
<dbReference type="Proteomes" id="UP000185739">
    <property type="component" value="Chromosome"/>
</dbReference>